<dbReference type="PANTHER" id="PTHR30055">
    <property type="entry name" value="HTH-TYPE TRANSCRIPTIONAL REGULATOR RUTR"/>
    <property type="match status" value="1"/>
</dbReference>
<dbReference type="GO" id="GO:0003700">
    <property type="term" value="F:DNA-binding transcription factor activity"/>
    <property type="evidence" value="ECO:0007669"/>
    <property type="project" value="TreeGrafter"/>
</dbReference>
<dbReference type="InterPro" id="IPR009057">
    <property type="entry name" value="Homeodomain-like_sf"/>
</dbReference>
<dbReference type="PROSITE" id="PS50977">
    <property type="entry name" value="HTH_TETR_2"/>
    <property type="match status" value="1"/>
</dbReference>
<dbReference type="SUPFAM" id="SSF48498">
    <property type="entry name" value="Tetracyclin repressor-like, C-terminal domain"/>
    <property type="match status" value="1"/>
</dbReference>
<keyword evidence="5" id="KW-1185">Reference proteome</keyword>
<dbReference type="Pfam" id="PF00440">
    <property type="entry name" value="TetR_N"/>
    <property type="match status" value="1"/>
</dbReference>
<evidence type="ECO:0000313" key="5">
    <source>
        <dbReference type="Proteomes" id="UP000657385"/>
    </source>
</evidence>
<dbReference type="Proteomes" id="UP000657385">
    <property type="component" value="Unassembled WGS sequence"/>
</dbReference>
<dbReference type="InterPro" id="IPR050109">
    <property type="entry name" value="HTH-type_TetR-like_transc_reg"/>
</dbReference>
<organism evidence="4 5">
    <name type="scientific">Streptacidiphilus fuscans</name>
    <dbReference type="NCBI Taxonomy" id="2789292"/>
    <lineage>
        <taxon>Bacteria</taxon>
        <taxon>Bacillati</taxon>
        <taxon>Actinomycetota</taxon>
        <taxon>Actinomycetes</taxon>
        <taxon>Kitasatosporales</taxon>
        <taxon>Streptomycetaceae</taxon>
        <taxon>Streptacidiphilus</taxon>
    </lineage>
</organism>
<dbReference type="InterPro" id="IPR001647">
    <property type="entry name" value="HTH_TetR"/>
</dbReference>
<dbReference type="Gene3D" id="1.10.357.10">
    <property type="entry name" value="Tetracycline Repressor, domain 2"/>
    <property type="match status" value="1"/>
</dbReference>
<dbReference type="SUPFAM" id="SSF46689">
    <property type="entry name" value="Homeodomain-like"/>
    <property type="match status" value="1"/>
</dbReference>
<reference evidence="4" key="1">
    <citation type="submission" date="2020-11" db="EMBL/GenBank/DDBJ databases">
        <title>Isolation and identification of active actinomycetes.</title>
        <authorList>
            <person name="Yu B."/>
        </authorList>
    </citation>
    <scope>NUCLEOTIDE SEQUENCE</scope>
    <source>
        <strain evidence="4">NEAU-YB345</strain>
    </source>
</reference>
<dbReference type="GO" id="GO:0000976">
    <property type="term" value="F:transcription cis-regulatory region binding"/>
    <property type="evidence" value="ECO:0007669"/>
    <property type="project" value="TreeGrafter"/>
</dbReference>
<evidence type="ECO:0000256" key="1">
    <source>
        <dbReference type="ARBA" id="ARBA00023125"/>
    </source>
</evidence>
<evidence type="ECO:0000256" key="2">
    <source>
        <dbReference type="PROSITE-ProRule" id="PRU00335"/>
    </source>
</evidence>
<evidence type="ECO:0000313" key="4">
    <source>
        <dbReference type="EMBL" id="MBF9069060.1"/>
    </source>
</evidence>
<gene>
    <name evidence="4" type="ORF">I2501_13630</name>
</gene>
<feature type="DNA-binding region" description="H-T-H motif" evidence="2">
    <location>
        <begin position="36"/>
        <end position="55"/>
    </location>
</feature>
<dbReference type="EMBL" id="JADPRT010000005">
    <property type="protein sequence ID" value="MBF9069060.1"/>
    <property type="molecule type" value="Genomic_DNA"/>
</dbReference>
<dbReference type="PRINTS" id="PR00455">
    <property type="entry name" value="HTHTETR"/>
</dbReference>
<protein>
    <submittedName>
        <fullName evidence="4">TetR family transcriptional regulator</fullName>
    </submittedName>
</protein>
<name>A0A931B8Y5_9ACTN</name>
<proteinExistence type="predicted"/>
<dbReference type="PANTHER" id="PTHR30055:SF226">
    <property type="entry name" value="HTH-TYPE TRANSCRIPTIONAL REGULATOR PKSA"/>
    <property type="match status" value="1"/>
</dbReference>
<dbReference type="AlphaFoldDB" id="A0A931B8Y5"/>
<dbReference type="RefSeq" id="WP_196194238.1">
    <property type="nucleotide sequence ID" value="NZ_JADPRT010000005.1"/>
</dbReference>
<feature type="domain" description="HTH tetR-type" evidence="3">
    <location>
        <begin position="13"/>
        <end position="73"/>
    </location>
</feature>
<accession>A0A931B8Y5</accession>
<dbReference type="InterPro" id="IPR036271">
    <property type="entry name" value="Tet_transcr_reg_TetR-rel_C_sf"/>
</dbReference>
<comment type="caution">
    <text evidence="4">The sequence shown here is derived from an EMBL/GenBank/DDBJ whole genome shotgun (WGS) entry which is preliminary data.</text>
</comment>
<sequence length="183" mass="20355">MTKTRRGPYAKGIARRAEILTIALEAYQASGRQGPTLRSIADAVGVSEAAVLYYFDSKDDLLVAILEERDRTYAEIYDLTIPDGVWALMEHTIQTPGLVKLFVDMSAAAADPQHPAHRFMQRRAEQMTRLAAQILGRGREWQARAMIAAMEGLQIQWLRDPSIDILGDLKRLYTTLAATPAAV</sequence>
<keyword evidence="1 2" id="KW-0238">DNA-binding</keyword>
<evidence type="ECO:0000259" key="3">
    <source>
        <dbReference type="PROSITE" id="PS50977"/>
    </source>
</evidence>